<accession>A0A5N7BXQ5</accession>
<sequence>MSQIEAAVRPRKASVWQMYSEEDHCTVFLPSSSNDKGGGLKSDQSNRSVTGPNRSTKIKCFEPNIGYGKYSPHYSAVLTEHRSDLPFDMDSSKVASPSARFVDPDRLRAGLELLKLIYDLPIYDVLIRKLYSRKAIVVVPITVIEAVIETLRTTFEGLDLSSDIDAQFQALVYQISQNTSRPLTPHRSMTVHEYCASFTGKNLRWEALGAVLTISGISLMSTSDNDPDLVQAAPSNEARERLRAQIVEASSVCLSFCDQASSINELLGFAQYNDVMLKTQHYGYQAWRRLGDLSATVYAAGFHQESSQVDDCPFFLRQWRRICFASAFYADKAIATFVGRPPLINYRYCTLTPPMDLHEDTLVAGDESLTQEISSLSMEGWNTQRPNYRVGMIRLRFIFSVYRDQALELALGTHDDWDFVEKSNKIIEKARATLEAAPSFIRYDVQGQDEDAESYASSFPSLHIYLDYLYTIFLLQRALVKRTNTGQEALIDTSRQALSIVIRIGSECEQSMDLNRHFSWIILYYGVPSASVLTLELLHQTQGIRPHSIALPRAEIIRNLSVFLSCLSWVPRPTYGNYQTCKEAEKKLSHILDQIIDPQPIQRDAFNDVTSGLDNFLDWYNPSTWDFNAEYPPSTDGFGLSRN</sequence>
<keyword evidence="2" id="KW-0805">Transcription regulation</keyword>
<evidence type="ECO:0000256" key="2">
    <source>
        <dbReference type="ARBA" id="ARBA00023015"/>
    </source>
</evidence>
<name>A0A5N7BXQ5_PETAA</name>
<dbReference type="GO" id="GO:0003677">
    <property type="term" value="F:DNA binding"/>
    <property type="evidence" value="ECO:0007669"/>
    <property type="project" value="InterPro"/>
</dbReference>
<dbReference type="InterPro" id="IPR007219">
    <property type="entry name" value="XnlR_reg_dom"/>
</dbReference>
<dbReference type="InterPro" id="IPR050613">
    <property type="entry name" value="Sec_Metabolite_Reg"/>
</dbReference>
<dbReference type="AlphaFoldDB" id="A0A5N7BXQ5"/>
<comment type="subcellular location">
    <subcellularLocation>
        <location evidence="1">Nucleus</location>
    </subcellularLocation>
</comment>
<dbReference type="GO" id="GO:0005634">
    <property type="term" value="C:nucleus"/>
    <property type="evidence" value="ECO:0007669"/>
    <property type="project" value="UniProtKB-SubCell"/>
</dbReference>
<evidence type="ECO:0000259" key="6">
    <source>
        <dbReference type="SMART" id="SM00906"/>
    </source>
</evidence>
<reference evidence="7" key="1">
    <citation type="submission" date="2019-04" db="EMBL/GenBank/DDBJ databases">
        <title>Friends and foes A comparative genomics studyof 23 Aspergillus species from section Flavi.</title>
        <authorList>
            <consortium name="DOE Joint Genome Institute"/>
            <person name="Kjaerbolling I."/>
            <person name="Vesth T."/>
            <person name="Frisvad J.C."/>
            <person name="Nybo J.L."/>
            <person name="Theobald S."/>
            <person name="Kildgaard S."/>
            <person name="Isbrandt T."/>
            <person name="Kuo A."/>
            <person name="Sato A."/>
            <person name="Lyhne E.K."/>
            <person name="Kogle M.E."/>
            <person name="Wiebenga A."/>
            <person name="Kun R.S."/>
            <person name="Lubbers R.J."/>
            <person name="Makela M.R."/>
            <person name="Barry K."/>
            <person name="Chovatia M."/>
            <person name="Clum A."/>
            <person name="Daum C."/>
            <person name="Haridas S."/>
            <person name="He G."/>
            <person name="LaButti K."/>
            <person name="Lipzen A."/>
            <person name="Mondo S."/>
            <person name="Riley R."/>
            <person name="Salamov A."/>
            <person name="Simmons B.A."/>
            <person name="Magnuson J.K."/>
            <person name="Henrissat B."/>
            <person name="Mortensen U.H."/>
            <person name="Larsen T.O."/>
            <person name="Devries R.P."/>
            <person name="Grigoriev I.V."/>
            <person name="Machida M."/>
            <person name="Baker S.E."/>
            <person name="Andersen M.R."/>
        </authorList>
    </citation>
    <scope>NUCLEOTIDE SEQUENCE [LARGE SCALE GENOMIC DNA]</scope>
    <source>
        <strain evidence="7">IBT 14317</strain>
    </source>
</reference>
<protein>
    <recommendedName>
        <fullName evidence="6">Xylanolytic transcriptional activator regulatory domain-containing protein</fullName>
    </recommendedName>
</protein>
<evidence type="ECO:0000256" key="3">
    <source>
        <dbReference type="ARBA" id="ARBA00023163"/>
    </source>
</evidence>
<dbReference type="EMBL" id="ML735308">
    <property type="protein sequence ID" value="KAE8386614.1"/>
    <property type="molecule type" value="Genomic_DNA"/>
</dbReference>
<keyword evidence="4" id="KW-0539">Nucleus</keyword>
<organism evidence="7">
    <name type="scientific">Petromyces alliaceus</name>
    <name type="common">Aspergillus alliaceus</name>
    <dbReference type="NCBI Taxonomy" id="209559"/>
    <lineage>
        <taxon>Eukaryota</taxon>
        <taxon>Fungi</taxon>
        <taxon>Dikarya</taxon>
        <taxon>Ascomycota</taxon>
        <taxon>Pezizomycotina</taxon>
        <taxon>Eurotiomycetes</taxon>
        <taxon>Eurotiomycetidae</taxon>
        <taxon>Eurotiales</taxon>
        <taxon>Aspergillaceae</taxon>
        <taxon>Aspergillus</taxon>
        <taxon>Aspergillus subgen. Circumdati</taxon>
    </lineage>
</organism>
<proteinExistence type="predicted"/>
<gene>
    <name evidence="7" type="ORF">BDV23DRAFT_187117</name>
</gene>
<feature type="region of interest" description="Disordered" evidence="5">
    <location>
        <begin position="31"/>
        <end position="55"/>
    </location>
</feature>
<evidence type="ECO:0000256" key="5">
    <source>
        <dbReference type="SAM" id="MobiDB-lite"/>
    </source>
</evidence>
<evidence type="ECO:0000256" key="4">
    <source>
        <dbReference type="ARBA" id="ARBA00023242"/>
    </source>
</evidence>
<dbReference type="Pfam" id="PF04082">
    <property type="entry name" value="Fungal_trans"/>
    <property type="match status" value="1"/>
</dbReference>
<dbReference type="SMART" id="SM00906">
    <property type="entry name" value="Fungal_trans"/>
    <property type="match status" value="1"/>
</dbReference>
<dbReference type="CDD" id="cd12148">
    <property type="entry name" value="fungal_TF_MHR"/>
    <property type="match status" value="1"/>
</dbReference>
<keyword evidence="3" id="KW-0804">Transcription</keyword>
<feature type="domain" description="Xylanolytic transcriptional activator regulatory" evidence="6">
    <location>
        <begin position="286"/>
        <end position="360"/>
    </location>
</feature>
<feature type="compositionally biased region" description="Polar residues" evidence="5">
    <location>
        <begin position="42"/>
        <end position="55"/>
    </location>
</feature>
<evidence type="ECO:0000256" key="1">
    <source>
        <dbReference type="ARBA" id="ARBA00004123"/>
    </source>
</evidence>
<evidence type="ECO:0000313" key="7">
    <source>
        <dbReference type="EMBL" id="KAE8386614.1"/>
    </source>
</evidence>
<dbReference type="PANTHER" id="PTHR31001:SF61">
    <property type="entry name" value="ZN(II)2CYS6 TRANSCRIPTION FACTOR (EUROFUNG)"/>
    <property type="match status" value="1"/>
</dbReference>
<dbReference type="PANTHER" id="PTHR31001">
    <property type="entry name" value="UNCHARACTERIZED TRANSCRIPTIONAL REGULATORY PROTEIN"/>
    <property type="match status" value="1"/>
</dbReference>
<dbReference type="GO" id="GO:0006351">
    <property type="term" value="P:DNA-templated transcription"/>
    <property type="evidence" value="ECO:0007669"/>
    <property type="project" value="InterPro"/>
</dbReference>
<dbReference type="OrthoDB" id="4898680at2759"/>
<dbReference type="Proteomes" id="UP000326877">
    <property type="component" value="Unassembled WGS sequence"/>
</dbReference>
<dbReference type="GO" id="GO:0008270">
    <property type="term" value="F:zinc ion binding"/>
    <property type="evidence" value="ECO:0007669"/>
    <property type="project" value="InterPro"/>
</dbReference>